<reference evidence="1" key="1">
    <citation type="submission" date="2019-08" db="EMBL/GenBank/DDBJ databases">
        <authorList>
            <person name="Kucharzyk K."/>
            <person name="Murdoch R.W."/>
            <person name="Higgins S."/>
            <person name="Loffler F."/>
        </authorList>
    </citation>
    <scope>NUCLEOTIDE SEQUENCE</scope>
</reference>
<comment type="caution">
    <text evidence="1">The sequence shown here is derived from an EMBL/GenBank/DDBJ whole genome shotgun (WGS) entry which is preliminary data.</text>
</comment>
<dbReference type="EMBL" id="VSSQ01004506">
    <property type="protein sequence ID" value="MPM25474.1"/>
    <property type="molecule type" value="Genomic_DNA"/>
</dbReference>
<name>A0A644YH87_9ZZZZ</name>
<accession>A0A644YH87</accession>
<gene>
    <name evidence="1" type="ORF">SDC9_71968</name>
</gene>
<sequence length="112" mass="12440">MPAGCAAVAVALVAKFKRIRADAALAEQNLVARLCFCFRPAARSHNVEPSARDQVARQNLLRDAVDNCFLHEPCAAFGNAEAEKAFWRLDLPRGHNKRLAEGREKRIHFGDD</sequence>
<proteinExistence type="predicted"/>
<protein>
    <submittedName>
        <fullName evidence="1">Uncharacterized protein</fullName>
    </submittedName>
</protein>
<evidence type="ECO:0000313" key="1">
    <source>
        <dbReference type="EMBL" id="MPM25474.1"/>
    </source>
</evidence>
<dbReference type="AlphaFoldDB" id="A0A644YH87"/>
<organism evidence="1">
    <name type="scientific">bioreactor metagenome</name>
    <dbReference type="NCBI Taxonomy" id="1076179"/>
    <lineage>
        <taxon>unclassified sequences</taxon>
        <taxon>metagenomes</taxon>
        <taxon>ecological metagenomes</taxon>
    </lineage>
</organism>